<sequence>MAVVLIGTLDTKGREYAWLRERLSELGREVIVVDAGVGQESTGPVSDFGAPASASPEDVSNVRVAAAGGAELASLRAAGDRGAAVTVMGEGAAKVLAELHAEGRVDGVLAVGGSGGSSIAARAVRDLPIGLPKLIVSTMGSGDVSPYVGAKDVTIMYSVVDIAGINRVSRLILGNAVAAIAGMAAAWSASSSVAVPPGWSSSAASTSASTAASTGAASTAGASAATASSAGLSPEGEERPLVAASMFGVTTPAVDAARERLSELGYEVLVFHATGSGGQALEGLAASGLLAGVLDLTTTELADDLVGGVLSAGPDRLTAAGRHGVPQVVAPGALDMVNFGPLSTVPERFADRNLHVHNPTVTLMRTTPAEMAELGRRVAAKLAAATGPTALFVPLGGVSALDAPGLPFHDPKADDACFEALGDFPGTTRLDLHINDPEFGRAMADRLHDLIRGEG</sequence>
<organism evidence="3 4">
    <name type="scientific">Nonomuraea recticatena</name>
    <dbReference type="NCBI Taxonomy" id="46178"/>
    <lineage>
        <taxon>Bacteria</taxon>
        <taxon>Bacillati</taxon>
        <taxon>Actinomycetota</taxon>
        <taxon>Actinomycetes</taxon>
        <taxon>Streptosporangiales</taxon>
        <taxon>Streptosporangiaceae</taxon>
        <taxon>Nonomuraea</taxon>
    </lineage>
</organism>
<name>A0ABP6FR71_9ACTN</name>
<comment type="caution">
    <text evidence="3">The sequence shown here is derived from an EMBL/GenBank/DDBJ whole genome shotgun (WGS) entry which is preliminary data.</text>
</comment>
<dbReference type="PIRSF" id="PIRSF033271">
    <property type="entry name" value="UCP033271"/>
    <property type="match status" value="1"/>
</dbReference>
<dbReference type="Proteomes" id="UP001501666">
    <property type="component" value="Unassembled WGS sequence"/>
</dbReference>
<dbReference type="Gene3D" id="3.40.50.12020">
    <property type="entry name" value="Uncharacterised protein family UPF0261, NN domain"/>
    <property type="match status" value="1"/>
</dbReference>
<protein>
    <submittedName>
        <fullName evidence="3">Uncharacterized protein</fullName>
    </submittedName>
</protein>
<proteinExistence type="predicted"/>
<feature type="domain" description="UPF0261" evidence="1">
    <location>
        <begin position="2"/>
        <end position="186"/>
    </location>
</feature>
<dbReference type="PANTHER" id="PTHR31862:SF1">
    <property type="entry name" value="UPF0261 DOMAIN PROTEIN (AFU_ORTHOLOGUE AFUA_1G10120)"/>
    <property type="match status" value="1"/>
</dbReference>
<evidence type="ECO:0000259" key="1">
    <source>
        <dbReference type="Pfam" id="PF06792"/>
    </source>
</evidence>
<reference evidence="4" key="1">
    <citation type="journal article" date="2019" name="Int. J. Syst. Evol. Microbiol.">
        <title>The Global Catalogue of Microorganisms (GCM) 10K type strain sequencing project: providing services to taxonomists for standard genome sequencing and annotation.</title>
        <authorList>
            <consortium name="The Broad Institute Genomics Platform"/>
            <consortium name="The Broad Institute Genome Sequencing Center for Infectious Disease"/>
            <person name="Wu L."/>
            <person name="Ma J."/>
        </authorList>
    </citation>
    <scope>NUCLEOTIDE SEQUENCE [LARGE SCALE GENOMIC DNA]</scope>
    <source>
        <strain evidence="4">JCM 6835</strain>
    </source>
</reference>
<dbReference type="Gene3D" id="3.40.50.12030">
    <property type="entry name" value="Uncharacterised protein family UPF0261, NC domain"/>
    <property type="match status" value="1"/>
</dbReference>
<dbReference type="InterPro" id="IPR051353">
    <property type="entry name" value="Tobamovirus_resist_UPF0261"/>
</dbReference>
<dbReference type="PANTHER" id="PTHR31862">
    <property type="entry name" value="UPF0261 DOMAIN PROTEIN (AFU_ORTHOLOGUE AFUA_1G10120)"/>
    <property type="match status" value="1"/>
</dbReference>
<dbReference type="Pfam" id="PF23189">
    <property type="entry name" value="UPF0261_C"/>
    <property type="match status" value="1"/>
</dbReference>
<dbReference type="InterPro" id="IPR056778">
    <property type="entry name" value="UPF0261_C"/>
</dbReference>
<evidence type="ECO:0000313" key="3">
    <source>
        <dbReference type="EMBL" id="GAA2696688.1"/>
    </source>
</evidence>
<dbReference type="InterPro" id="IPR008322">
    <property type="entry name" value="UPF0261"/>
</dbReference>
<gene>
    <name evidence="3" type="ORF">GCM10010412_090890</name>
</gene>
<dbReference type="CDD" id="cd15488">
    <property type="entry name" value="Tm-1-like"/>
    <property type="match status" value="1"/>
</dbReference>
<evidence type="ECO:0000259" key="2">
    <source>
        <dbReference type="Pfam" id="PF23189"/>
    </source>
</evidence>
<dbReference type="RefSeq" id="WP_346156049.1">
    <property type="nucleotide sequence ID" value="NZ_BAAATE010000045.1"/>
</dbReference>
<feature type="domain" description="UPF0261" evidence="2">
    <location>
        <begin position="239"/>
        <end position="450"/>
    </location>
</feature>
<dbReference type="InterPro" id="IPR044122">
    <property type="entry name" value="UPF0261_N"/>
</dbReference>
<evidence type="ECO:0000313" key="4">
    <source>
        <dbReference type="Proteomes" id="UP001501666"/>
    </source>
</evidence>
<dbReference type="EMBL" id="BAAATE010000045">
    <property type="protein sequence ID" value="GAA2696688.1"/>
    <property type="molecule type" value="Genomic_DNA"/>
</dbReference>
<dbReference type="Pfam" id="PF06792">
    <property type="entry name" value="UPF0261"/>
    <property type="match status" value="1"/>
</dbReference>
<accession>A0ABP6FR71</accession>
<keyword evidence="4" id="KW-1185">Reference proteome</keyword>